<dbReference type="Gene3D" id="3.30.70.1070">
    <property type="entry name" value="Sporulation related repeat"/>
    <property type="match status" value="1"/>
</dbReference>
<keyword evidence="2 4" id="KW-0456">Lyase</keyword>
<proteinExistence type="inferred from homology"/>
<dbReference type="RefSeq" id="WP_341597407.1">
    <property type="nucleotide sequence ID" value="NZ_JBAKAZ010000021.1"/>
</dbReference>
<dbReference type="SUPFAM" id="SSF110997">
    <property type="entry name" value="Sporulation related repeat"/>
    <property type="match status" value="1"/>
</dbReference>
<evidence type="ECO:0000256" key="2">
    <source>
        <dbReference type="ARBA" id="ARBA00023239"/>
    </source>
</evidence>
<keyword evidence="10" id="KW-1185">Reference proteome</keyword>
<dbReference type="InterPro" id="IPR036680">
    <property type="entry name" value="SPOR-like_sf"/>
</dbReference>
<protein>
    <recommendedName>
        <fullName evidence="4">Endolytic peptidoglycan transglycosylase RlpA</fullName>
        <ecNumber evidence="4">4.2.2.-</ecNumber>
    </recommendedName>
</protein>
<evidence type="ECO:0000256" key="5">
    <source>
        <dbReference type="RuleBase" id="RU003495"/>
    </source>
</evidence>
<feature type="region of interest" description="Disordered" evidence="6">
    <location>
        <begin position="21"/>
        <end position="50"/>
    </location>
</feature>
<name>A0ABU9GQ10_9GAMM</name>
<sequence>MKKIVNLCLVSLFLTACSSNNTETPTVDDRNDDPNKGRYQYSQDHAPADIPNLDDVEDAVPRYEPYSRGGNKDYRLRGVDYKVWRDITELTEKGGASWYGNKFHGHLTANGERYDMFEMTAAHKNLPLPSYVQVTNLENNKKVIVRVNDRGPFHEGRIIDLSYAAANKLGILAAGTGQVEIELIHFPKEAEANASASEKETTTSTTSEHFNIQYLVTSSADKAVRLSKEIKAKYKVSTFFDQKDNLYFLRLGPVGSESKAKQLLESLKADYPNAFIIDLGH</sequence>
<dbReference type="InterPro" id="IPR007730">
    <property type="entry name" value="SPOR-like_dom"/>
</dbReference>
<keyword evidence="4" id="KW-0564">Palmitate</keyword>
<evidence type="ECO:0000256" key="6">
    <source>
        <dbReference type="SAM" id="MobiDB-lite"/>
    </source>
</evidence>
<evidence type="ECO:0000259" key="8">
    <source>
        <dbReference type="PROSITE" id="PS51724"/>
    </source>
</evidence>
<evidence type="ECO:0000313" key="9">
    <source>
        <dbReference type="EMBL" id="MEL0629398.1"/>
    </source>
</evidence>
<keyword evidence="3 4" id="KW-0961">Cell wall biogenesis/degradation</keyword>
<dbReference type="SUPFAM" id="SSF50685">
    <property type="entry name" value="Barwin-like endoglucanases"/>
    <property type="match status" value="1"/>
</dbReference>
<dbReference type="HAMAP" id="MF_02071">
    <property type="entry name" value="RlpA"/>
    <property type="match status" value="1"/>
</dbReference>
<gene>
    <name evidence="4" type="primary">rlpA</name>
    <name evidence="9" type="ORF">V6256_07235</name>
</gene>
<dbReference type="EC" id="4.2.2.-" evidence="4"/>
<evidence type="ECO:0000313" key="10">
    <source>
        <dbReference type="Proteomes" id="UP001369082"/>
    </source>
</evidence>
<feature type="compositionally biased region" description="Basic and acidic residues" evidence="6">
    <location>
        <begin position="27"/>
        <end position="36"/>
    </location>
</feature>
<feature type="domain" description="SPOR" evidence="8">
    <location>
        <begin position="204"/>
        <end position="281"/>
    </location>
</feature>
<comment type="subcellular location">
    <subcellularLocation>
        <location evidence="4">Cell membrane</location>
        <topology evidence="4">Lipid-anchor</topology>
    </subcellularLocation>
</comment>
<comment type="caution">
    <text evidence="9">The sequence shown here is derived from an EMBL/GenBank/DDBJ whole genome shotgun (WGS) entry which is preliminary data.</text>
</comment>
<keyword evidence="1 7" id="KW-0732">Signal</keyword>
<dbReference type="CDD" id="cd22268">
    <property type="entry name" value="DPBB_RlpA-like"/>
    <property type="match status" value="1"/>
</dbReference>
<keyword evidence="4" id="KW-0472">Membrane</keyword>
<dbReference type="PROSITE" id="PS51724">
    <property type="entry name" value="SPOR"/>
    <property type="match status" value="1"/>
</dbReference>
<accession>A0ABU9GQ10</accession>
<evidence type="ECO:0000256" key="1">
    <source>
        <dbReference type="ARBA" id="ARBA00022729"/>
    </source>
</evidence>
<keyword evidence="4" id="KW-1003">Cell membrane</keyword>
<evidence type="ECO:0000256" key="4">
    <source>
        <dbReference type="HAMAP-Rule" id="MF_02071"/>
    </source>
</evidence>
<dbReference type="Pfam" id="PF05036">
    <property type="entry name" value="SPOR"/>
    <property type="match status" value="1"/>
</dbReference>
<comment type="similarity">
    <text evidence="4 5">Belongs to the RlpA family.</text>
</comment>
<reference evidence="9 10" key="1">
    <citation type="submission" date="2024-02" db="EMBL/GenBank/DDBJ databases">
        <title>Bacteria isolated from the canopy kelp, Nereocystis luetkeana.</title>
        <authorList>
            <person name="Pfister C.A."/>
            <person name="Younker I.T."/>
            <person name="Light S.H."/>
        </authorList>
    </citation>
    <scope>NUCLEOTIDE SEQUENCE [LARGE SCALE GENOMIC DNA]</scope>
    <source>
        <strain evidence="9 10">TI.1.05</strain>
    </source>
</reference>
<dbReference type="InterPro" id="IPR036908">
    <property type="entry name" value="RlpA-like_sf"/>
</dbReference>
<dbReference type="Pfam" id="PF03330">
    <property type="entry name" value="DPBB_1"/>
    <property type="match status" value="1"/>
</dbReference>
<dbReference type="PANTHER" id="PTHR34183:SF1">
    <property type="entry name" value="ENDOLYTIC PEPTIDOGLYCAN TRANSGLYCOSYLASE RLPA"/>
    <property type="match status" value="1"/>
</dbReference>
<dbReference type="InterPro" id="IPR012997">
    <property type="entry name" value="RplA"/>
</dbReference>
<keyword evidence="4" id="KW-0449">Lipoprotein</keyword>
<dbReference type="PANTHER" id="PTHR34183">
    <property type="entry name" value="ENDOLYTIC PEPTIDOGLYCAN TRANSGLYCOSYLASE RLPA"/>
    <property type="match status" value="1"/>
</dbReference>
<dbReference type="PROSITE" id="PS51257">
    <property type="entry name" value="PROKAR_LIPOPROTEIN"/>
    <property type="match status" value="1"/>
</dbReference>
<dbReference type="NCBIfam" id="TIGR00413">
    <property type="entry name" value="rlpA"/>
    <property type="match status" value="1"/>
</dbReference>
<evidence type="ECO:0000256" key="3">
    <source>
        <dbReference type="ARBA" id="ARBA00023316"/>
    </source>
</evidence>
<dbReference type="Proteomes" id="UP001369082">
    <property type="component" value="Unassembled WGS sequence"/>
</dbReference>
<dbReference type="Gene3D" id="2.40.40.10">
    <property type="entry name" value="RlpA-like domain"/>
    <property type="match status" value="1"/>
</dbReference>
<comment type="function">
    <text evidence="4">Lytic transglycosylase with a strong preference for naked glycan strands that lack stem peptides.</text>
</comment>
<organism evidence="9 10">
    <name type="scientific">Psychromonas aquatilis</name>
    <dbReference type="NCBI Taxonomy" id="2005072"/>
    <lineage>
        <taxon>Bacteria</taxon>
        <taxon>Pseudomonadati</taxon>
        <taxon>Pseudomonadota</taxon>
        <taxon>Gammaproteobacteria</taxon>
        <taxon>Alteromonadales</taxon>
        <taxon>Psychromonadaceae</taxon>
        <taxon>Psychromonas</taxon>
    </lineage>
</organism>
<dbReference type="InterPro" id="IPR034718">
    <property type="entry name" value="RlpA"/>
</dbReference>
<feature type="signal peptide" evidence="7">
    <location>
        <begin position="1"/>
        <end position="21"/>
    </location>
</feature>
<dbReference type="InterPro" id="IPR009009">
    <property type="entry name" value="RlpA-like_DPBB"/>
</dbReference>
<evidence type="ECO:0000256" key="7">
    <source>
        <dbReference type="SAM" id="SignalP"/>
    </source>
</evidence>
<feature type="chain" id="PRO_5045255567" description="Endolytic peptidoglycan transglycosylase RlpA" evidence="7">
    <location>
        <begin position="22"/>
        <end position="281"/>
    </location>
</feature>
<dbReference type="EMBL" id="JBAKAZ010000021">
    <property type="protein sequence ID" value="MEL0629398.1"/>
    <property type="molecule type" value="Genomic_DNA"/>
</dbReference>